<evidence type="ECO:0000313" key="2">
    <source>
        <dbReference type="Proteomes" id="UP000048965"/>
    </source>
</evidence>
<proteinExistence type="predicted"/>
<sequence length="48" mass="5068">MEMKVEMKDEFDLDVSVLESGVDDGRLIVLTDDGCGSSCPSACATKVA</sequence>
<dbReference type="InterPro" id="IPR027575">
    <property type="entry name" value="LD_lanti_pre"/>
</dbReference>
<organism evidence="1 2">
    <name type="scientific">Streptomyces lydicamycinicus</name>
    <dbReference type="NCBI Taxonomy" id="1546107"/>
    <lineage>
        <taxon>Bacteria</taxon>
        <taxon>Bacillati</taxon>
        <taxon>Actinomycetota</taxon>
        <taxon>Actinomycetes</taxon>
        <taxon>Kitasatosporales</taxon>
        <taxon>Streptomycetaceae</taxon>
        <taxon>Streptomyces</taxon>
    </lineage>
</organism>
<evidence type="ECO:0008006" key="3">
    <source>
        <dbReference type="Google" id="ProtNLM"/>
    </source>
</evidence>
<protein>
    <recommendedName>
        <fullName evidence="3">FxLD family lantipeptide</fullName>
    </recommendedName>
</protein>
<dbReference type="EMBL" id="BBNO01000004">
    <property type="protein sequence ID" value="GAO08700.1"/>
    <property type="molecule type" value="Genomic_DNA"/>
</dbReference>
<reference evidence="2" key="1">
    <citation type="submission" date="2014-09" db="EMBL/GenBank/DDBJ databases">
        <title>Whole genome shotgun sequence of Streptomyces sp. NBRC 110027.</title>
        <authorList>
            <person name="Komaki H."/>
            <person name="Ichikawa N."/>
            <person name="Katano-Makiyama Y."/>
            <person name="Hosoyama A."/>
            <person name="Hashimoto M."/>
            <person name="Uohara A."/>
            <person name="Kitahashi Y."/>
            <person name="Ohji S."/>
            <person name="Kimura A."/>
            <person name="Yamazoe A."/>
            <person name="Igarashi Y."/>
            <person name="Fujita N."/>
        </authorList>
    </citation>
    <scope>NUCLEOTIDE SEQUENCE [LARGE SCALE GENOMIC DNA]</scope>
    <source>
        <strain evidence="2">NBRC 110027</strain>
    </source>
</reference>
<name>A0A0P4R6Z8_9ACTN</name>
<keyword evidence="2" id="KW-1185">Reference proteome</keyword>
<gene>
    <name evidence="1" type="ORF">TPA0598_04_03360</name>
</gene>
<dbReference type="AlphaFoldDB" id="A0A0P4R6Z8"/>
<dbReference type="Proteomes" id="UP000048965">
    <property type="component" value="Unassembled WGS sequence"/>
</dbReference>
<comment type="caution">
    <text evidence="1">The sequence shown here is derived from an EMBL/GenBank/DDBJ whole genome shotgun (WGS) entry which is preliminary data.</text>
</comment>
<dbReference type="NCBIfam" id="TIGR04363">
    <property type="entry name" value="LD_lanti_pre"/>
    <property type="match status" value="1"/>
</dbReference>
<evidence type="ECO:0000313" key="1">
    <source>
        <dbReference type="EMBL" id="GAO08700.1"/>
    </source>
</evidence>
<reference evidence="1 2" key="2">
    <citation type="journal article" date="2015" name="Stand. Genomic Sci.">
        <title>Draft genome sequence of marine-derived Streptomyces sp. TP-A0598, a producer of anti-MRSA antibiotic lydicamycins.</title>
        <authorList>
            <person name="Komaki H."/>
            <person name="Ichikawa N."/>
            <person name="Hosoyama A."/>
            <person name="Fujita N."/>
            <person name="Igarashi Y."/>
        </authorList>
    </citation>
    <scope>NUCLEOTIDE SEQUENCE [LARGE SCALE GENOMIC DNA]</scope>
    <source>
        <strain evidence="1 2">NBRC 110027</strain>
    </source>
</reference>
<accession>A0A0P4R6Z8</accession>